<comment type="caution">
    <text evidence="2">The sequence shown here is derived from an EMBL/GenBank/DDBJ whole genome shotgun (WGS) entry which is preliminary data.</text>
</comment>
<gene>
    <name evidence="2" type="ORF">OKA05_28490</name>
</gene>
<keyword evidence="3" id="KW-1185">Reference proteome</keyword>
<sequence length="108" mass="11533">MKVHTHVFSVIIALGALGCDSSPSKERIDQATTEVRDAAFHAEVVRARTVEAGVHEEDVDYHAALALLQSAMQAGRKARVPSEVLNAARDRGKAEGKQAAAEMGKVVK</sequence>
<proteinExistence type="predicted"/>
<organism evidence="2 3">
    <name type="scientific">Luteolibacter arcticus</name>
    <dbReference type="NCBI Taxonomy" id="1581411"/>
    <lineage>
        <taxon>Bacteria</taxon>
        <taxon>Pseudomonadati</taxon>
        <taxon>Verrucomicrobiota</taxon>
        <taxon>Verrucomicrobiia</taxon>
        <taxon>Verrucomicrobiales</taxon>
        <taxon>Verrucomicrobiaceae</taxon>
        <taxon>Luteolibacter</taxon>
    </lineage>
</organism>
<dbReference type="PROSITE" id="PS51257">
    <property type="entry name" value="PROKAR_LIPOPROTEIN"/>
    <property type="match status" value="1"/>
</dbReference>
<evidence type="ECO:0008006" key="4">
    <source>
        <dbReference type="Google" id="ProtNLM"/>
    </source>
</evidence>
<evidence type="ECO:0000313" key="2">
    <source>
        <dbReference type="EMBL" id="MCW1926524.1"/>
    </source>
</evidence>
<evidence type="ECO:0000313" key="3">
    <source>
        <dbReference type="Proteomes" id="UP001320876"/>
    </source>
</evidence>
<feature type="region of interest" description="Disordered" evidence="1">
    <location>
        <begin position="89"/>
        <end position="108"/>
    </location>
</feature>
<reference evidence="2 3" key="1">
    <citation type="submission" date="2022-10" db="EMBL/GenBank/DDBJ databases">
        <title>Luteolibacter arcticus strain CCTCC AB 2014275, whole genome shotgun sequencing project.</title>
        <authorList>
            <person name="Zhao G."/>
            <person name="Shen L."/>
        </authorList>
    </citation>
    <scope>NUCLEOTIDE SEQUENCE [LARGE SCALE GENOMIC DNA]</scope>
    <source>
        <strain evidence="2 3">CCTCC AB 2014275</strain>
    </source>
</reference>
<accession>A0ABT3GSL3</accession>
<evidence type="ECO:0000256" key="1">
    <source>
        <dbReference type="SAM" id="MobiDB-lite"/>
    </source>
</evidence>
<dbReference type="EMBL" id="JAPDDT010000029">
    <property type="protein sequence ID" value="MCW1926524.1"/>
    <property type="molecule type" value="Genomic_DNA"/>
</dbReference>
<dbReference type="Proteomes" id="UP001320876">
    <property type="component" value="Unassembled WGS sequence"/>
</dbReference>
<name>A0ABT3GSL3_9BACT</name>
<protein>
    <recommendedName>
        <fullName evidence="4">DUF4398 domain-containing protein</fullName>
    </recommendedName>
</protein>
<dbReference type="RefSeq" id="WP_264490632.1">
    <property type="nucleotide sequence ID" value="NZ_JAPDDT010000029.1"/>
</dbReference>